<dbReference type="RefSeq" id="WP_062944001.1">
    <property type="nucleotide sequence ID" value="NZ_CP171844.1"/>
</dbReference>
<proteinExistence type="predicted"/>
<protein>
    <submittedName>
        <fullName evidence="1">Uncharacterized protein</fullName>
    </submittedName>
</protein>
<gene>
    <name evidence="1" type="ORF">A4A59_28550</name>
</gene>
<comment type="caution">
    <text evidence="1">The sequence shown here is derived from an EMBL/GenBank/DDBJ whole genome shotgun (WGS) entry which is preliminary data.</text>
</comment>
<accession>A0A154ICM0</accession>
<sequence>MKLPVLRTPKINPLIESTFQQIADHWDEQRRIREEMGHSEVEREVLEEALQAARDIPGAEREVWDWMSSAIKEVNLSLASMDAPPLRCVSHETFLAFLRVEASEAEIH</sequence>
<name>A0A154ICM0_RHILE</name>
<evidence type="ECO:0000313" key="1">
    <source>
        <dbReference type="EMBL" id="KZA98185.1"/>
    </source>
</evidence>
<reference evidence="1" key="1">
    <citation type="submission" date="2016-03" db="EMBL/GenBank/DDBJ databases">
        <title>Microsymbionts genomes from the relict species Vavilovia formosa.</title>
        <authorList>
            <person name="Chirak E."/>
            <person name="Kimeklis A."/>
            <person name="Kopat V."/>
            <person name="Andronov E."/>
        </authorList>
    </citation>
    <scope>NUCLEOTIDE SEQUENCE [LARGE SCALE GENOMIC DNA]</scope>
    <source>
        <strain evidence="1">Vaf12</strain>
    </source>
</reference>
<organism evidence="1">
    <name type="scientific">Rhizobium leguminosarum</name>
    <dbReference type="NCBI Taxonomy" id="384"/>
    <lineage>
        <taxon>Bacteria</taxon>
        <taxon>Pseudomonadati</taxon>
        <taxon>Pseudomonadota</taxon>
        <taxon>Alphaproteobacteria</taxon>
        <taxon>Hyphomicrobiales</taxon>
        <taxon>Rhizobiaceae</taxon>
        <taxon>Rhizobium/Agrobacterium group</taxon>
        <taxon>Rhizobium</taxon>
    </lineage>
</organism>
<dbReference type="EMBL" id="LVYU01000121">
    <property type="protein sequence ID" value="KZA98185.1"/>
    <property type="molecule type" value="Genomic_DNA"/>
</dbReference>
<dbReference type="AlphaFoldDB" id="A0A154ICM0"/>